<keyword evidence="2" id="KW-1185">Reference proteome</keyword>
<name>A0ACC1YHW2_MELAZ</name>
<proteinExistence type="predicted"/>
<reference evidence="1 2" key="1">
    <citation type="journal article" date="2023" name="Science">
        <title>Complex scaffold remodeling in plant triterpene biosynthesis.</title>
        <authorList>
            <person name="De La Pena R."/>
            <person name="Hodgson H."/>
            <person name="Liu J.C."/>
            <person name="Stephenson M.J."/>
            <person name="Martin A.C."/>
            <person name="Owen C."/>
            <person name="Harkess A."/>
            <person name="Leebens-Mack J."/>
            <person name="Jimenez L.E."/>
            <person name="Osbourn A."/>
            <person name="Sattely E.S."/>
        </authorList>
    </citation>
    <scope>NUCLEOTIDE SEQUENCE [LARGE SCALE GENOMIC DNA]</scope>
    <source>
        <strain evidence="2">cv. JPN11</strain>
        <tissue evidence="1">Leaf</tissue>
    </source>
</reference>
<dbReference type="Proteomes" id="UP001164539">
    <property type="component" value="Chromosome 3"/>
</dbReference>
<protein>
    <submittedName>
        <fullName evidence="1">Testis-expressed sequence 2 protein</fullName>
    </submittedName>
</protein>
<organism evidence="1 2">
    <name type="scientific">Melia azedarach</name>
    <name type="common">Chinaberry tree</name>
    <dbReference type="NCBI Taxonomy" id="155640"/>
    <lineage>
        <taxon>Eukaryota</taxon>
        <taxon>Viridiplantae</taxon>
        <taxon>Streptophyta</taxon>
        <taxon>Embryophyta</taxon>
        <taxon>Tracheophyta</taxon>
        <taxon>Spermatophyta</taxon>
        <taxon>Magnoliopsida</taxon>
        <taxon>eudicotyledons</taxon>
        <taxon>Gunneridae</taxon>
        <taxon>Pentapetalae</taxon>
        <taxon>rosids</taxon>
        <taxon>malvids</taxon>
        <taxon>Sapindales</taxon>
        <taxon>Meliaceae</taxon>
        <taxon>Melia</taxon>
    </lineage>
</organism>
<dbReference type="EMBL" id="CM051396">
    <property type="protein sequence ID" value="KAJ4723138.1"/>
    <property type="molecule type" value="Genomic_DNA"/>
</dbReference>
<evidence type="ECO:0000313" key="1">
    <source>
        <dbReference type="EMBL" id="KAJ4723138.1"/>
    </source>
</evidence>
<evidence type="ECO:0000313" key="2">
    <source>
        <dbReference type="Proteomes" id="UP001164539"/>
    </source>
</evidence>
<comment type="caution">
    <text evidence="1">The sequence shown here is derived from an EMBL/GenBank/DDBJ whole genome shotgun (WGS) entry which is preliminary data.</text>
</comment>
<sequence length="136" mass="15054">MKCPATPSTNDIPPTKLPPRPPTFKREVRSSPVQRSKRCPISECLKKIEDCMRELLGYVEDCANSQMSNSAERSHNLNSIATSNNTGVSLENSDDGCTETVTVEQRKEALIVDVKCPCGASYQILLLEGICYYKLV</sequence>
<gene>
    <name evidence="1" type="ORF">OWV82_006547</name>
</gene>
<accession>A0ACC1YHW2</accession>